<proteinExistence type="predicted"/>
<evidence type="ECO:0000256" key="1">
    <source>
        <dbReference type="SAM" id="MobiDB-lite"/>
    </source>
</evidence>
<reference evidence="2 3" key="1">
    <citation type="submission" date="2022-04" db="EMBL/GenBank/DDBJ databases">
        <title>Paracoccus sp. YLB-12 draft genome sequence.</title>
        <authorList>
            <person name="Yu L."/>
        </authorList>
    </citation>
    <scope>NUCLEOTIDE SEQUENCE [LARGE SCALE GENOMIC DNA]</scope>
    <source>
        <strain evidence="2 3">YLB-12</strain>
    </source>
</reference>
<dbReference type="Pfam" id="PF09898">
    <property type="entry name" value="DUF2125"/>
    <property type="match status" value="1"/>
</dbReference>
<feature type="compositionally biased region" description="Low complexity" evidence="1">
    <location>
        <begin position="406"/>
        <end position="425"/>
    </location>
</feature>
<protein>
    <submittedName>
        <fullName evidence="2">DUF2125 domain-containing protein</fullName>
    </submittedName>
</protein>
<feature type="region of interest" description="Disordered" evidence="1">
    <location>
        <begin position="404"/>
        <end position="436"/>
    </location>
</feature>
<dbReference type="Proteomes" id="UP001320702">
    <property type="component" value="Unassembled WGS sequence"/>
</dbReference>
<gene>
    <name evidence="2" type="ORF">MU516_00260</name>
</gene>
<dbReference type="EMBL" id="JANAVZ010000001">
    <property type="protein sequence ID" value="MCT4331293.1"/>
    <property type="molecule type" value="Genomic_DNA"/>
</dbReference>
<sequence length="538" mass="56529">MFRSLATSAVALIAAASPGLTEVTPAQVWDDLARSYTDMGYEVTVGSRDEAGDTLSLSDVTVSVDGETSDFSFDIPGIVLRQTGDAKVRTVIEGEITGEAVAEMPDQDDTNIQFLMTMPGNEMLSSGSADDMLHEMSYPELTLAARFGAQPEDAGAAQDMPLRISLADVAGTYRNTKAADGTDTTYDMTAGKLDLAIEMTDVAADDQDGASTGSLSARSVVDGLTMTGRMKTPSGQMDMTDNLHVALKDGLRIDGNFAMGPMTGSAEFSGTDAEGVQKSGDAAFGSDSSELSVAMSRDALIYRGSAKGTRAEMNIADLPFPISYAVESAAGGLTLPISKSDESQPFKFDYALAGLTLADGIWNLFDPNGQLPRDPASLTIDIEGMAKVSEDLLDPAMAQRMEEAAEAQAQAQQQAEAEDGAAAPADVPPMPSPLRPETVRINQFTLDAVGAKADVTGDLTIPEGAEQPVGKVEGSFSGINTLLDTLVSMGVVPQEQVMGARMMIAMFARPAEGDPNTLKTELDFREDGSIFANGQQVK</sequence>
<comment type="caution">
    <text evidence="2">The sequence shown here is derived from an EMBL/GenBank/DDBJ whole genome shotgun (WGS) entry which is preliminary data.</text>
</comment>
<organism evidence="2 3">
    <name type="scientific">Paracoccus maritimus</name>
    <dbReference type="NCBI Taxonomy" id="2933292"/>
    <lineage>
        <taxon>Bacteria</taxon>
        <taxon>Pseudomonadati</taxon>
        <taxon>Pseudomonadota</taxon>
        <taxon>Alphaproteobacteria</taxon>
        <taxon>Rhodobacterales</taxon>
        <taxon>Paracoccaceae</taxon>
        <taxon>Paracoccus</taxon>
    </lineage>
</organism>
<accession>A0ABT2K431</accession>
<dbReference type="RefSeq" id="WP_260275221.1">
    <property type="nucleotide sequence ID" value="NZ_JANAVZ010000001.1"/>
</dbReference>
<keyword evidence="3" id="KW-1185">Reference proteome</keyword>
<evidence type="ECO:0000313" key="2">
    <source>
        <dbReference type="EMBL" id="MCT4331293.1"/>
    </source>
</evidence>
<evidence type="ECO:0000313" key="3">
    <source>
        <dbReference type="Proteomes" id="UP001320702"/>
    </source>
</evidence>
<dbReference type="InterPro" id="IPR018666">
    <property type="entry name" value="DUF2125"/>
</dbReference>
<name>A0ABT2K431_9RHOB</name>